<feature type="transmembrane region" description="Helical" evidence="1">
    <location>
        <begin position="12"/>
        <end position="32"/>
    </location>
</feature>
<sequence>MASFIKKHRWAISFWLVQFLSWGGLVFIAYAFTPDTDGYKATNIFKYGLLSTFLIGVFSTSILRYYLKSIINFDAFGTGQIIKILVGISLVSLIYFGLSYGTGYYMGKYGEEEVKVPEMYKDFGTGLLIINSFITIFGWTIFYLSVKIAAKLNANRVERAELNATLRQAQLNTLKGQINPHFMFNSLNNIRGLMLEDVEKSRDMLTKLSEMLRYSLTKNNVNAINLAEELEMVENYIALSKIQFEDRLEFIKEVQEKTLEQKIPPMIIQLLVENAAKHGISNLKSGGTIKLLTRMEEGNLIIKVANTGTLQIAKGSTQLGLQNIKQRIRLLYGDQANFSIEEINGEVVATIKIPLS</sequence>
<dbReference type="Proteomes" id="UP000323188">
    <property type="component" value="Unassembled WGS sequence"/>
</dbReference>
<dbReference type="SUPFAM" id="SSF55874">
    <property type="entry name" value="ATPase domain of HSP90 chaperone/DNA topoisomerase II/histidine kinase"/>
    <property type="match status" value="1"/>
</dbReference>
<dbReference type="GO" id="GO:0016020">
    <property type="term" value="C:membrane"/>
    <property type="evidence" value="ECO:0007669"/>
    <property type="project" value="InterPro"/>
</dbReference>
<dbReference type="InterPro" id="IPR010559">
    <property type="entry name" value="Sig_transdc_His_kin_internal"/>
</dbReference>
<evidence type="ECO:0000313" key="4">
    <source>
        <dbReference type="Proteomes" id="UP000323188"/>
    </source>
</evidence>
<dbReference type="EMBL" id="VUOE01000001">
    <property type="protein sequence ID" value="KAA2218472.1"/>
    <property type="molecule type" value="Genomic_DNA"/>
</dbReference>
<feature type="transmembrane region" description="Helical" evidence="1">
    <location>
        <begin position="44"/>
        <end position="63"/>
    </location>
</feature>
<keyword evidence="1" id="KW-0812">Transmembrane</keyword>
<comment type="caution">
    <text evidence="3">The sequence shown here is derived from an EMBL/GenBank/DDBJ whole genome shotgun (WGS) entry which is preliminary data.</text>
</comment>
<accession>A0A5B2TVR2</accession>
<proteinExistence type="predicted"/>
<dbReference type="InterPro" id="IPR050640">
    <property type="entry name" value="Bact_2-comp_sensor_kinase"/>
</dbReference>
<dbReference type="RefSeq" id="WP_154917047.1">
    <property type="nucleotide sequence ID" value="NZ_VUOE01000001.1"/>
</dbReference>
<feature type="domain" description="Signal transduction histidine kinase internal region" evidence="2">
    <location>
        <begin position="169"/>
        <end position="248"/>
    </location>
</feature>
<dbReference type="InterPro" id="IPR036890">
    <property type="entry name" value="HATPase_C_sf"/>
</dbReference>
<dbReference type="GO" id="GO:0000155">
    <property type="term" value="F:phosphorelay sensor kinase activity"/>
    <property type="evidence" value="ECO:0007669"/>
    <property type="project" value="InterPro"/>
</dbReference>
<reference evidence="3 4" key="1">
    <citation type="submission" date="2019-09" db="EMBL/GenBank/DDBJ databases">
        <authorList>
            <person name="Khan S.A."/>
            <person name="Jeon C.O."/>
            <person name="Chun B.H."/>
            <person name="Jeong S.E."/>
        </authorList>
    </citation>
    <scope>NUCLEOTIDE SEQUENCE [LARGE SCALE GENOMIC DNA]</scope>
    <source>
        <strain evidence="3 4">KCTC 42508</strain>
    </source>
</reference>
<keyword evidence="3" id="KW-0808">Transferase</keyword>
<name>A0A5B2TVR2_9FLAO</name>
<dbReference type="AlphaFoldDB" id="A0A5B2TVR2"/>
<dbReference type="Gene3D" id="3.30.565.10">
    <property type="entry name" value="Histidine kinase-like ATPase, C-terminal domain"/>
    <property type="match status" value="1"/>
</dbReference>
<dbReference type="PANTHER" id="PTHR34220">
    <property type="entry name" value="SENSOR HISTIDINE KINASE YPDA"/>
    <property type="match status" value="1"/>
</dbReference>
<keyword evidence="3" id="KW-0418">Kinase</keyword>
<keyword evidence="1" id="KW-1133">Transmembrane helix</keyword>
<feature type="transmembrane region" description="Helical" evidence="1">
    <location>
        <begin position="84"/>
        <end position="106"/>
    </location>
</feature>
<keyword evidence="1" id="KW-0472">Membrane</keyword>
<evidence type="ECO:0000259" key="2">
    <source>
        <dbReference type="Pfam" id="PF06580"/>
    </source>
</evidence>
<evidence type="ECO:0000256" key="1">
    <source>
        <dbReference type="SAM" id="Phobius"/>
    </source>
</evidence>
<feature type="transmembrane region" description="Helical" evidence="1">
    <location>
        <begin position="126"/>
        <end position="146"/>
    </location>
</feature>
<protein>
    <submittedName>
        <fullName evidence="3">Histidine kinase</fullName>
    </submittedName>
</protein>
<dbReference type="Pfam" id="PF06580">
    <property type="entry name" value="His_kinase"/>
    <property type="match status" value="1"/>
</dbReference>
<gene>
    <name evidence="3" type="ORF">F0361_02285</name>
</gene>
<dbReference type="PANTHER" id="PTHR34220:SF7">
    <property type="entry name" value="SENSOR HISTIDINE KINASE YPDA"/>
    <property type="match status" value="1"/>
</dbReference>
<evidence type="ECO:0000313" key="3">
    <source>
        <dbReference type="EMBL" id="KAA2218472.1"/>
    </source>
</evidence>
<organism evidence="3 4">
    <name type="scientific">Maribacter flavus</name>
    <dbReference type="NCBI Taxonomy" id="1658664"/>
    <lineage>
        <taxon>Bacteria</taxon>
        <taxon>Pseudomonadati</taxon>
        <taxon>Bacteroidota</taxon>
        <taxon>Flavobacteriia</taxon>
        <taxon>Flavobacteriales</taxon>
        <taxon>Flavobacteriaceae</taxon>
        <taxon>Maribacter</taxon>
    </lineage>
</organism>